<dbReference type="RefSeq" id="WP_015423849.1">
    <property type="nucleotide sequence ID" value="NC_020449.1"/>
</dbReference>
<gene>
    <name evidence="1" type="ordered locus">CLOAM0074</name>
</gene>
<dbReference type="KEGG" id="caci:CLOAM0074"/>
<proteinExistence type="predicted"/>
<sequence>MNRQISIIVYIFLLLAVLPVWAQELTGFDVQRVNRRYEITYRIDNFSWGDRFDVFFFARPDENSAWFKLRALVGQYRNVESSNSYKVLWEPILDLKENRSYQLRLFAVNHRYLGWDYDYNKINEIGLAYPISNLQGVSYLINGAELNSSVPVALPVGSYEFSITKDEVIRGYSEVDVLPFRYIEPELEFQDGTITLTCSEPGSTIKIDGKSQTPVENMNIPIGIHQIEVIPPADVKALGIKSFTETIHIDPFENVVREFSFPYGKLSLTSNEENTEYWINETRYSKIHDLKLNPGTYIVTAKINPTANPGYQLEETFIIVPGSDIKHNFEFKYGFITFNDRFETSSYQIDDNRYLTTPKDVKLLIGDHNYYVFPPSPYKNLSGSFHLEEGDHYSKTLIFVKDPDLVRQDQRQRFFRTTQVLLSHIEVVQIFRIGKADDSEDTASSNDYQSLATGLSINGMFAHSMHYKDDVAQSHLIKYPTTYWGLGLLDNFTAAIAQDNSKPVLCYDWVAGVFGVNMLNDRGTIFGNWEIKATYGGQTLIHPSMKVNGVEYKYVRKFREEKSEDASETDKPDRYISTYSLGQVAMESNLSIGISSGKAGYLYLFGGARYQGDFGGGWYRSDDIHNWDTFVSDKPSEVFLPELPKRNVIYDRLTFKFGIGIRLPI</sequence>
<evidence type="ECO:0008006" key="3">
    <source>
        <dbReference type="Google" id="ProtNLM"/>
    </source>
</evidence>
<accession>B0VIS8</accession>
<name>B0VIS8_CLOAI</name>
<dbReference type="Proteomes" id="UP000002019">
    <property type="component" value="Chromosome"/>
</dbReference>
<protein>
    <recommendedName>
        <fullName evidence="3">PEGA domain-containing protein</fullName>
    </recommendedName>
</protein>
<reference evidence="1 2" key="1">
    <citation type="journal article" date="2008" name="J. Bacteriol.">
        <title>'Candidatus Cloacamonas acidaminovorans': genome sequence reconstruction provides a first glimpse of a new bacterial division.</title>
        <authorList>
            <person name="Pelletier E."/>
            <person name="Kreimeyer A."/>
            <person name="Bocs S."/>
            <person name="Rouy Z."/>
            <person name="Gyapay G."/>
            <person name="Chouari R."/>
            <person name="Riviere D."/>
            <person name="Ganesan A."/>
            <person name="Daegelen P."/>
            <person name="Sghir A."/>
            <person name="Cohen G.N."/>
            <person name="Medigue C."/>
            <person name="Weissenbach J."/>
            <person name="Le Paslier D."/>
        </authorList>
    </citation>
    <scope>NUCLEOTIDE SEQUENCE [LARGE SCALE GENOMIC DNA]</scope>
    <source>
        <strain evidence="2">Evry</strain>
    </source>
</reference>
<dbReference type="HOGENOM" id="CLU_412630_0_0_0"/>
<dbReference type="EMBL" id="CU466930">
    <property type="protein sequence ID" value="CAO79988.1"/>
    <property type="molecule type" value="Genomic_DNA"/>
</dbReference>
<evidence type="ECO:0000313" key="1">
    <source>
        <dbReference type="EMBL" id="CAO79988.1"/>
    </source>
</evidence>
<dbReference type="AlphaFoldDB" id="B0VIS8"/>
<keyword evidence="2" id="KW-1185">Reference proteome</keyword>
<dbReference type="STRING" id="459349.CLOAM0074"/>
<organism evidence="1 2">
    <name type="scientific">Cloacimonas acidaminovorans (strain Evry)</name>
    <dbReference type="NCBI Taxonomy" id="459349"/>
    <lineage>
        <taxon>Bacteria</taxon>
        <taxon>Pseudomonadati</taxon>
        <taxon>Candidatus Cloacimonadota</taxon>
        <taxon>Candidatus Cloacimonadia</taxon>
        <taxon>Candidatus Cloacimonadales</taxon>
        <taxon>Candidatus Cloacimonadaceae</taxon>
        <taxon>Candidatus Cloacimonas</taxon>
    </lineage>
</organism>
<evidence type="ECO:0000313" key="2">
    <source>
        <dbReference type="Proteomes" id="UP000002019"/>
    </source>
</evidence>